<accession>A0A8S1KDF2</accession>
<dbReference type="GO" id="GO:0017017">
    <property type="term" value="F:MAP kinase tyrosine/serine/threonine phosphatase activity"/>
    <property type="evidence" value="ECO:0007669"/>
    <property type="project" value="TreeGrafter"/>
</dbReference>
<feature type="domain" description="Tyrosine-protein phosphatase" evidence="5">
    <location>
        <begin position="26"/>
        <end position="168"/>
    </location>
</feature>
<evidence type="ECO:0000259" key="5">
    <source>
        <dbReference type="PROSITE" id="PS50054"/>
    </source>
</evidence>
<dbReference type="SMART" id="SM00404">
    <property type="entry name" value="PTPc_motif"/>
    <property type="match status" value="1"/>
</dbReference>
<keyword evidence="8" id="KW-1185">Reference proteome</keyword>
<organism evidence="7 8">
    <name type="scientific">Paramecium primaurelia</name>
    <dbReference type="NCBI Taxonomy" id="5886"/>
    <lineage>
        <taxon>Eukaryota</taxon>
        <taxon>Sar</taxon>
        <taxon>Alveolata</taxon>
        <taxon>Ciliophora</taxon>
        <taxon>Intramacronucleata</taxon>
        <taxon>Oligohymenophorea</taxon>
        <taxon>Peniculida</taxon>
        <taxon>Parameciidae</taxon>
        <taxon>Paramecium</taxon>
    </lineage>
</organism>
<evidence type="ECO:0000313" key="7">
    <source>
        <dbReference type="EMBL" id="CAD8052473.1"/>
    </source>
</evidence>
<dbReference type="PROSITE" id="PS50056">
    <property type="entry name" value="TYR_PHOSPHATASE_2"/>
    <property type="match status" value="1"/>
</dbReference>
<sequence length="370" mass="43309">MYQSSPEKRKQMQNYGRSMEDMTCIIDCGYMGSLFLGNIESATDLALLKKHRITAILSICLSKIPFTVSSQMKQYEHIILEDSENENIYRYFNSSFEFIEKGRQSGNVLVHCMAGISRSAALVAAYLMRKHNMSSKEALQQLERKRWQVYPNDGFVKQLLLFEKELNHQQQEIPYDWNAKIIYNQQNNIKSKTSSSDRLITKINKFNDNESISNEYQKIRMKYIDDEKSLDILQKSTQYQLQQQRKTQFEILNNGINIQIQRLQQLSNSNSNRIINALEPKQRIITENQQKKRALMDAINNFSKNSSVNKGIQVETSLYVPKKQEFSHKYQAATTRDYPLTNGFKAANNYQQKLDNLLNQFSKKSQYQYN</sequence>
<evidence type="ECO:0000259" key="6">
    <source>
        <dbReference type="PROSITE" id="PS50056"/>
    </source>
</evidence>
<comment type="similarity">
    <text evidence="1">Belongs to the protein-tyrosine phosphatase family. Non-receptor class dual specificity subfamily.</text>
</comment>
<keyword evidence="3" id="KW-0378">Hydrolase</keyword>
<reference evidence="7" key="1">
    <citation type="submission" date="2021-01" db="EMBL/GenBank/DDBJ databases">
        <authorList>
            <consortium name="Genoscope - CEA"/>
            <person name="William W."/>
        </authorList>
    </citation>
    <scope>NUCLEOTIDE SEQUENCE</scope>
</reference>
<dbReference type="EMBL" id="CAJJDM010000016">
    <property type="protein sequence ID" value="CAD8052473.1"/>
    <property type="molecule type" value="Genomic_DNA"/>
</dbReference>
<dbReference type="PROSITE" id="PS50054">
    <property type="entry name" value="TYR_PHOSPHATASE_DUAL"/>
    <property type="match status" value="1"/>
</dbReference>
<dbReference type="PROSITE" id="PS00383">
    <property type="entry name" value="TYR_PHOSPHATASE_1"/>
    <property type="match status" value="1"/>
</dbReference>
<name>A0A8S1KDF2_PARPR</name>
<dbReference type="AlphaFoldDB" id="A0A8S1KDF2"/>
<dbReference type="Pfam" id="PF00782">
    <property type="entry name" value="DSPc"/>
    <property type="match status" value="1"/>
</dbReference>
<dbReference type="GO" id="GO:0033550">
    <property type="term" value="F:MAP kinase tyrosine phosphatase activity"/>
    <property type="evidence" value="ECO:0007669"/>
    <property type="project" value="TreeGrafter"/>
</dbReference>
<evidence type="ECO:0000256" key="4">
    <source>
        <dbReference type="ARBA" id="ARBA00022912"/>
    </source>
</evidence>
<dbReference type="PANTHER" id="PTHR10159">
    <property type="entry name" value="DUAL SPECIFICITY PROTEIN PHOSPHATASE"/>
    <property type="match status" value="1"/>
</dbReference>
<evidence type="ECO:0000256" key="1">
    <source>
        <dbReference type="ARBA" id="ARBA00008601"/>
    </source>
</evidence>
<evidence type="ECO:0000256" key="2">
    <source>
        <dbReference type="ARBA" id="ARBA00013064"/>
    </source>
</evidence>
<proteinExistence type="inferred from homology"/>
<dbReference type="FunFam" id="3.90.190.10:FF:000134">
    <property type="entry name" value="Uncharacterized protein"/>
    <property type="match status" value="1"/>
</dbReference>
<dbReference type="InterPro" id="IPR016130">
    <property type="entry name" value="Tyr_Pase_AS"/>
</dbReference>
<keyword evidence="4" id="KW-0904">Protein phosphatase</keyword>
<dbReference type="GO" id="GO:0043409">
    <property type="term" value="P:negative regulation of MAPK cascade"/>
    <property type="evidence" value="ECO:0007669"/>
    <property type="project" value="TreeGrafter"/>
</dbReference>
<dbReference type="CDD" id="cd14498">
    <property type="entry name" value="DSP"/>
    <property type="match status" value="1"/>
</dbReference>
<evidence type="ECO:0000256" key="3">
    <source>
        <dbReference type="ARBA" id="ARBA00022801"/>
    </source>
</evidence>
<dbReference type="OMA" id="ICYLMKY"/>
<dbReference type="EC" id="3.1.3.48" evidence="2"/>
<dbReference type="InterPro" id="IPR000340">
    <property type="entry name" value="Dual-sp_phosphatase_cat-dom"/>
</dbReference>
<dbReference type="GO" id="GO:0005737">
    <property type="term" value="C:cytoplasm"/>
    <property type="evidence" value="ECO:0007669"/>
    <property type="project" value="TreeGrafter"/>
</dbReference>
<dbReference type="GO" id="GO:0008330">
    <property type="term" value="F:protein tyrosine/threonine phosphatase activity"/>
    <property type="evidence" value="ECO:0007669"/>
    <property type="project" value="TreeGrafter"/>
</dbReference>
<dbReference type="Proteomes" id="UP000688137">
    <property type="component" value="Unassembled WGS sequence"/>
</dbReference>
<protein>
    <recommendedName>
        <fullName evidence="2">protein-tyrosine-phosphatase</fullName>
        <ecNumber evidence="2">3.1.3.48</ecNumber>
    </recommendedName>
</protein>
<dbReference type="SMART" id="SM00195">
    <property type="entry name" value="DSPc"/>
    <property type="match status" value="1"/>
</dbReference>
<dbReference type="InterPro" id="IPR000387">
    <property type="entry name" value="Tyr_Pase_dom"/>
</dbReference>
<dbReference type="InterPro" id="IPR020422">
    <property type="entry name" value="TYR_PHOSPHATASE_DUAL_dom"/>
</dbReference>
<gene>
    <name evidence="7" type="ORF">PPRIM_AZ9-3.1.T0190200</name>
</gene>
<dbReference type="PANTHER" id="PTHR10159:SF519">
    <property type="entry name" value="DUAL SPECIFICITY PROTEIN PHOSPHATASE MPK3"/>
    <property type="match status" value="1"/>
</dbReference>
<feature type="domain" description="Tyrosine specific protein phosphatases" evidence="6">
    <location>
        <begin position="86"/>
        <end position="146"/>
    </location>
</feature>
<evidence type="ECO:0000313" key="8">
    <source>
        <dbReference type="Proteomes" id="UP000688137"/>
    </source>
</evidence>
<dbReference type="InterPro" id="IPR003595">
    <property type="entry name" value="Tyr_Pase_cat"/>
</dbReference>
<comment type="caution">
    <text evidence="7">The sequence shown here is derived from an EMBL/GenBank/DDBJ whole genome shotgun (WGS) entry which is preliminary data.</text>
</comment>